<feature type="transmembrane region" description="Helical" evidence="12">
    <location>
        <begin position="127"/>
        <end position="152"/>
    </location>
</feature>
<keyword evidence="5" id="KW-0517">Myogenesis</keyword>
<keyword evidence="10" id="KW-0325">Glycoprotein</keyword>
<comment type="similarity">
    <text evidence="2">Belongs to the TMEM182 family.</text>
</comment>
<gene>
    <name evidence="14" type="primary">tmem182b</name>
</gene>
<evidence type="ECO:0000313" key="14">
    <source>
        <dbReference type="RefSeq" id="XP_030637619.1"/>
    </source>
</evidence>
<feature type="transmembrane region" description="Helical" evidence="12">
    <location>
        <begin position="216"/>
        <end position="241"/>
    </location>
</feature>
<keyword evidence="4" id="KW-1003">Cell membrane</keyword>
<evidence type="ECO:0000256" key="2">
    <source>
        <dbReference type="ARBA" id="ARBA00006418"/>
    </source>
</evidence>
<dbReference type="OrthoDB" id="9942154at2759"/>
<dbReference type="Gene3D" id="1.20.140.150">
    <property type="match status" value="1"/>
</dbReference>
<dbReference type="Proteomes" id="UP000504632">
    <property type="component" value="Chromosome 8"/>
</dbReference>
<protein>
    <recommendedName>
        <fullName evidence="3">Transmembrane protein 182</fullName>
    </recommendedName>
</protein>
<evidence type="ECO:0000313" key="13">
    <source>
        <dbReference type="Proteomes" id="UP000504632"/>
    </source>
</evidence>
<evidence type="ECO:0000256" key="7">
    <source>
        <dbReference type="ARBA" id="ARBA00022729"/>
    </source>
</evidence>
<evidence type="ECO:0000256" key="6">
    <source>
        <dbReference type="ARBA" id="ARBA00022692"/>
    </source>
</evidence>
<dbReference type="GeneID" id="115818395"/>
<sequence>MRLPVLKFFAGFSAAMGSLFLSFSLGTDYWLLASESCDPGDHTPIRLKRLTEGNAIASTPTETAPLSFHEGIFWRCTFKRKLDDTVWAFWITNQPPSKTCMPAYLFTHPVGEKTSGVTALDPATVYRGLWCIVSLLAILSILIGGLVTVCAFPLANQRLYKVGGALFITGGLLYLCVMVMFVVWVQLWDSLEQSVFRRRGSVCSSLHLDVHYGVSFMFAPISVFFCLLAGLLLLLLLLLFIQTPTGAGAGSTEETERSAFTECNEFSTV</sequence>
<dbReference type="InterPro" id="IPR026763">
    <property type="entry name" value="TMEM182"/>
</dbReference>
<keyword evidence="6 12" id="KW-0812">Transmembrane</keyword>
<feature type="transmembrane region" description="Helical" evidence="12">
    <location>
        <begin position="164"/>
        <end position="187"/>
    </location>
</feature>
<name>A0A6J2W0D8_CHACN</name>
<dbReference type="Pfam" id="PF13903">
    <property type="entry name" value="Claudin_2"/>
    <property type="match status" value="1"/>
</dbReference>
<dbReference type="CTD" id="101887154"/>
<dbReference type="InterPro" id="IPR004031">
    <property type="entry name" value="PMP22/EMP/MP20/Claudin"/>
</dbReference>
<proteinExistence type="inferred from homology"/>
<keyword evidence="7" id="KW-0732">Signal</keyword>
<evidence type="ECO:0000256" key="11">
    <source>
        <dbReference type="SAM" id="MobiDB-lite"/>
    </source>
</evidence>
<keyword evidence="13" id="KW-1185">Reference proteome</keyword>
<keyword evidence="9 12" id="KW-0472">Membrane</keyword>
<dbReference type="GO" id="GO:0007517">
    <property type="term" value="P:muscle organ development"/>
    <property type="evidence" value="ECO:0007669"/>
    <property type="project" value="UniProtKB-KW"/>
</dbReference>
<dbReference type="PANTHER" id="PTHR32012">
    <property type="entry name" value="TRANSMEMBRANE PROTEIN 182-RELATED"/>
    <property type="match status" value="1"/>
</dbReference>
<comment type="subcellular location">
    <subcellularLocation>
        <location evidence="1">Cell membrane</location>
        <topology evidence="1">Multi-pass membrane protein</topology>
    </subcellularLocation>
</comment>
<dbReference type="AlphaFoldDB" id="A0A6J2W0D8"/>
<evidence type="ECO:0000256" key="3">
    <source>
        <dbReference type="ARBA" id="ARBA00014600"/>
    </source>
</evidence>
<reference evidence="14" key="1">
    <citation type="submission" date="2025-08" db="UniProtKB">
        <authorList>
            <consortium name="RefSeq"/>
        </authorList>
    </citation>
    <scope>IDENTIFICATION</scope>
</reference>
<evidence type="ECO:0000256" key="1">
    <source>
        <dbReference type="ARBA" id="ARBA00004651"/>
    </source>
</evidence>
<accession>A0A6J2W0D8</accession>
<keyword evidence="8 12" id="KW-1133">Transmembrane helix</keyword>
<evidence type="ECO:0000256" key="8">
    <source>
        <dbReference type="ARBA" id="ARBA00022989"/>
    </source>
</evidence>
<dbReference type="GO" id="GO:0005886">
    <property type="term" value="C:plasma membrane"/>
    <property type="evidence" value="ECO:0007669"/>
    <property type="project" value="UniProtKB-SubCell"/>
</dbReference>
<dbReference type="InParanoid" id="A0A6J2W0D8"/>
<dbReference type="PANTHER" id="PTHR32012:SF0">
    <property type="entry name" value="TRANSMEMBRANE PROTEIN 182"/>
    <property type="match status" value="1"/>
</dbReference>
<evidence type="ECO:0000256" key="10">
    <source>
        <dbReference type="ARBA" id="ARBA00023180"/>
    </source>
</evidence>
<organism evidence="13 14">
    <name type="scientific">Chanos chanos</name>
    <name type="common">Milkfish</name>
    <name type="synonym">Mugil chanos</name>
    <dbReference type="NCBI Taxonomy" id="29144"/>
    <lineage>
        <taxon>Eukaryota</taxon>
        <taxon>Metazoa</taxon>
        <taxon>Chordata</taxon>
        <taxon>Craniata</taxon>
        <taxon>Vertebrata</taxon>
        <taxon>Euteleostomi</taxon>
        <taxon>Actinopterygii</taxon>
        <taxon>Neopterygii</taxon>
        <taxon>Teleostei</taxon>
        <taxon>Ostariophysi</taxon>
        <taxon>Gonorynchiformes</taxon>
        <taxon>Chanidae</taxon>
        <taxon>Chanos</taxon>
    </lineage>
</organism>
<feature type="region of interest" description="Disordered" evidence="11">
    <location>
        <begin position="247"/>
        <end position="269"/>
    </location>
</feature>
<evidence type="ECO:0000256" key="12">
    <source>
        <dbReference type="SAM" id="Phobius"/>
    </source>
</evidence>
<evidence type="ECO:0000256" key="9">
    <source>
        <dbReference type="ARBA" id="ARBA00023136"/>
    </source>
</evidence>
<dbReference type="RefSeq" id="XP_030637619.1">
    <property type="nucleotide sequence ID" value="XM_030781759.1"/>
</dbReference>
<evidence type="ECO:0000256" key="5">
    <source>
        <dbReference type="ARBA" id="ARBA00022541"/>
    </source>
</evidence>
<evidence type="ECO:0000256" key="4">
    <source>
        <dbReference type="ARBA" id="ARBA00022475"/>
    </source>
</evidence>